<proteinExistence type="predicted"/>
<evidence type="ECO:0000313" key="2">
    <source>
        <dbReference type="EMBL" id="OYD08939.1"/>
    </source>
</evidence>
<name>A0A235BAD0_9BACL</name>
<comment type="caution">
    <text evidence="2">The sequence shown here is derived from an EMBL/GenBank/DDBJ whole genome shotgun (WGS) entry which is preliminary data.</text>
</comment>
<dbReference type="AlphaFoldDB" id="A0A235BAD0"/>
<organism evidence="2 3">
    <name type="scientific">Paludifilum halophilum</name>
    <dbReference type="NCBI Taxonomy" id="1642702"/>
    <lineage>
        <taxon>Bacteria</taxon>
        <taxon>Bacillati</taxon>
        <taxon>Bacillota</taxon>
        <taxon>Bacilli</taxon>
        <taxon>Bacillales</taxon>
        <taxon>Thermoactinomycetaceae</taxon>
        <taxon>Paludifilum</taxon>
    </lineage>
</organism>
<feature type="region of interest" description="Disordered" evidence="1">
    <location>
        <begin position="48"/>
        <end position="72"/>
    </location>
</feature>
<feature type="compositionally biased region" description="Basic residues" evidence="1">
    <location>
        <begin position="50"/>
        <end position="72"/>
    </location>
</feature>
<protein>
    <submittedName>
        <fullName evidence="2">Uncharacterized protein</fullName>
    </submittedName>
</protein>
<dbReference type="EMBL" id="NOWF01000002">
    <property type="protein sequence ID" value="OYD08939.1"/>
    <property type="molecule type" value="Genomic_DNA"/>
</dbReference>
<evidence type="ECO:0000256" key="1">
    <source>
        <dbReference type="SAM" id="MobiDB-lite"/>
    </source>
</evidence>
<evidence type="ECO:0000313" key="3">
    <source>
        <dbReference type="Proteomes" id="UP000215459"/>
    </source>
</evidence>
<gene>
    <name evidence="2" type="ORF">CHM34_03945</name>
</gene>
<reference evidence="2 3" key="1">
    <citation type="submission" date="2017-07" db="EMBL/GenBank/DDBJ databases">
        <title>The genome sequence of Paludifilum halophilum highlights mechanisms for microbial adaptation to high salt environemnts.</title>
        <authorList>
            <person name="Belbahri L."/>
        </authorList>
    </citation>
    <scope>NUCLEOTIDE SEQUENCE [LARGE SCALE GENOMIC DNA]</scope>
    <source>
        <strain evidence="2 3">DSM 102817</strain>
    </source>
</reference>
<dbReference type="Proteomes" id="UP000215459">
    <property type="component" value="Unassembled WGS sequence"/>
</dbReference>
<accession>A0A235BAD0</accession>
<keyword evidence="3" id="KW-1185">Reference proteome</keyword>
<sequence>MLSGVDDRERGVNRLTARFFCCSRLKKRRIRDNMILINKKLSSFTGKMKALQKTRRQVHKQRERRKTGCFNN</sequence>